<dbReference type="KEGG" id="miz:BAB75_13240"/>
<dbReference type="SUPFAM" id="SSF55961">
    <property type="entry name" value="Bet v1-like"/>
    <property type="match status" value="1"/>
</dbReference>
<evidence type="ECO:0000313" key="3">
    <source>
        <dbReference type="Proteomes" id="UP000037843"/>
    </source>
</evidence>
<sequence>MDRMAEDDGRVVSASREVQAPAAAIFELIADPARQHEWDGNENLAAAATGQRAHAVGDVFVMTLTTGADRENHIVEFEEGRLIAWLPSEVGKRPPGHLWRWELQPLDDGQTRLTHTYDWTNLTDEKRLVRARSTTSDRLQASVDRLAALAESGE</sequence>
<accession>A0A7V8LMC9</accession>
<reference evidence="3 4" key="1">
    <citation type="submission" date="2015-09" db="EMBL/GenBank/DDBJ databases">
        <title>Genome Sequences of Mycobacterium immunogenum Isolates, Recuperated from a Chloraminated Drinking Water Distribution System Simulator Subjected to Episodes of Nitrification.</title>
        <authorList>
            <person name="Gomez-Alvarez V."/>
            <person name="Revetta R.P."/>
        </authorList>
    </citation>
    <scope>NUCLEOTIDE SEQUENCE [LARGE SCALE GENOMIC DNA]</scope>
    <source>
        <strain evidence="1 3">H008</strain>
        <strain evidence="2 4">H076</strain>
    </source>
</reference>
<dbReference type="InterPro" id="IPR023393">
    <property type="entry name" value="START-like_dom_sf"/>
</dbReference>
<proteinExistence type="predicted"/>
<evidence type="ECO:0000313" key="4">
    <source>
        <dbReference type="Proteomes" id="UP000037962"/>
    </source>
</evidence>
<keyword evidence="4" id="KW-1185">Reference proteome</keyword>
<dbReference type="OrthoDB" id="6624781at2"/>
<organism evidence="1 3">
    <name type="scientific">Mycobacteroides immunogenum</name>
    <dbReference type="NCBI Taxonomy" id="83262"/>
    <lineage>
        <taxon>Bacteria</taxon>
        <taxon>Bacillati</taxon>
        <taxon>Actinomycetota</taxon>
        <taxon>Actinomycetes</taxon>
        <taxon>Mycobacteriales</taxon>
        <taxon>Mycobacteriaceae</taxon>
        <taxon>Mycobacteroides</taxon>
    </lineage>
</organism>
<dbReference type="AlphaFoldDB" id="A0A7V8LMC9"/>
<dbReference type="InterPro" id="IPR019587">
    <property type="entry name" value="Polyketide_cyclase/dehydratase"/>
</dbReference>
<dbReference type="Pfam" id="PF10604">
    <property type="entry name" value="Polyketide_cyc2"/>
    <property type="match status" value="1"/>
</dbReference>
<dbReference type="EMBL" id="LJFO01000012">
    <property type="protein sequence ID" value="KPG06954.1"/>
    <property type="molecule type" value="Genomic_DNA"/>
</dbReference>
<evidence type="ECO:0000313" key="1">
    <source>
        <dbReference type="EMBL" id="KPG06954.1"/>
    </source>
</evidence>
<protein>
    <submittedName>
        <fullName evidence="1">Polyketide cyclase</fullName>
    </submittedName>
</protein>
<evidence type="ECO:0000313" key="2">
    <source>
        <dbReference type="EMBL" id="KPG21273.1"/>
    </source>
</evidence>
<name>A0A7V8LMC9_9MYCO</name>
<dbReference type="Proteomes" id="UP000037962">
    <property type="component" value="Unassembled WGS sequence"/>
</dbReference>
<comment type="caution">
    <text evidence="1">The sequence shown here is derived from an EMBL/GenBank/DDBJ whole genome shotgun (WGS) entry which is preliminary data.</text>
</comment>
<dbReference type="Proteomes" id="UP000037843">
    <property type="component" value="Unassembled WGS sequence"/>
</dbReference>
<gene>
    <name evidence="1" type="ORF">AN908_20355</name>
    <name evidence="2" type="ORF">AN912_29550</name>
</gene>
<dbReference type="Gene3D" id="3.30.530.20">
    <property type="match status" value="1"/>
</dbReference>
<dbReference type="CDD" id="cd07825">
    <property type="entry name" value="SRPBCC_7"/>
    <property type="match status" value="1"/>
</dbReference>
<dbReference type="EMBL" id="LJFS01000073">
    <property type="protein sequence ID" value="KPG21273.1"/>
    <property type="molecule type" value="Genomic_DNA"/>
</dbReference>